<evidence type="ECO:0000313" key="2">
    <source>
        <dbReference type="EMBL" id="GLR87102.1"/>
    </source>
</evidence>
<keyword evidence="1" id="KW-0472">Membrane</keyword>
<comment type="caution">
    <text evidence="2">The sequence shown here is derived from an EMBL/GenBank/DDBJ whole genome shotgun (WGS) entry which is preliminary data.</text>
</comment>
<sequence>MNSLPYERRAVGHGPTAKYSFMASLSRSLSRRMMARLRRRGPLWAGLALLVLAADVLLAWLAWIAVDFVVK</sequence>
<evidence type="ECO:0000313" key="3">
    <source>
        <dbReference type="Proteomes" id="UP001156905"/>
    </source>
</evidence>
<accession>A0ABQ6AY59</accession>
<feature type="transmembrane region" description="Helical" evidence="1">
    <location>
        <begin position="41"/>
        <end position="66"/>
    </location>
</feature>
<evidence type="ECO:0000256" key="1">
    <source>
        <dbReference type="SAM" id="Phobius"/>
    </source>
</evidence>
<name>A0ABQ6AY59_9BRAD</name>
<gene>
    <name evidence="2" type="ORF">GCM10007857_38130</name>
</gene>
<reference evidence="3" key="1">
    <citation type="journal article" date="2019" name="Int. J. Syst. Evol. Microbiol.">
        <title>The Global Catalogue of Microorganisms (GCM) 10K type strain sequencing project: providing services to taxonomists for standard genome sequencing and annotation.</title>
        <authorList>
            <consortium name="The Broad Institute Genomics Platform"/>
            <consortium name="The Broad Institute Genome Sequencing Center for Infectious Disease"/>
            <person name="Wu L."/>
            <person name="Ma J."/>
        </authorList>
    </citation>
    <scope>NUCLEOTIDE SEQUENCE [LARGE SCALE GENOMIC DNA]</scope>
    <source>
        <strain evidence="3">NBRC 102520</strain>
    </source>
</reference>
<keyword evidence="3" id="KW-1185">Reference proteome</keyword>
<dbReference type="Proteomes" id="UP001156905">
    <property type="component" value="Unassembled WGS sequence"/>
</dbReference>
<keyword evidence="1" id="KW-1133">Transmembrane helix</keyword>
<proteinExistence type="predicted"/>
<keyword evidence="1" id="KW-0812">Transmembrane</keyword>
<dbReference type="EMBL" id="BSOW01000013">
    <property type="protein sequence ID" value="GLR87102.1"/>
    <property type="molecule type" value="Genomic_DNA"/>
</dbReference>
<organism evidence="2 3">
    <name type="scientific">Bradyrhizobium iriomotense</name>
    <dbReference type="NCBI Taxonomy" id="441950"/>
    <lineage>
        <taxon>Bacteria</taxon>
        <taxon>Pseudomonadati</taxon>
        <taxon>Pseudomonadota</taxon>
        <taxon>Alphaproteobacteria</taxon>
        <taxon>Hyphomicrobiales</taxon>
        <taxon>Nitrobacteraceae</taxon>
        <taxon>Bradyrhizobium</taxon>
    </lineage>
</organism>
<protein>
    <submittedName>
        <fullName evidence="2">Uncharacterized protein</fullName>
    </submittedName>
</protein>